<dbReference type="Gene3D" id="1.10.150.200">
    <property type="entry name" value="Maltooligosyl trehalose synthase, domain 3"/>
    <property type="match status" value="1"/>
</dbReference>
<feature type="domain" description="Glycosyl hydrolase family 13 catalytic" evidence="1">
    <location>
        <begin position="4"/>
        <end position="701"/>
    </location>
</feature>
<name>A0A8J7WNK9_9ACTN</name>
<sequence>MSAENPAGTYRLQLSPAFTFDDAVAVVPYLEKLGVTHAYLSPILQAAPGSTHGYDVVDHGKINVELGGEEGLRRLVGELRRHGMGAIADIVPNHMGMPVPESGNRALWSVLRDGPDSPFAAWFDIDWSAQGGAVLLPVLGRRIGECLRDGELRIDPGGDPAVPECAPVLRYFDHVFPLRPGTEKLPLPELVAAQHYRLAHWRVAVEEPGYRRFFDISTLIALRVEDPAVFDATHRLLLDLLEHGVLDGLRIDHVDGLADPRGYLRRLNLAAPGAWIVAEKILAPDETMPEDWPCAGSTGYDALRALTAVLTDPAGASRLTALHAGLTGMPEDFCTVVSQSKMFVLEQVLHAEVDRLTDLLAAICRTDVDLHDHTHTGLRDATKALLTALPVYRAYVIPGEPPPAESVKLLEAATSQAAVMLPEDRYDTLAVVRDLALGRIGPRDRLRDEFQVRFQQVSGAVAAKGVEDTATYRWSALPMAGDVGGDPASPALSPADFHLFCALRHARQPDAMTTLTTHDTKRSEDVRARLAVLAELPDEWAAAVAGWQARAGELARARPDTDEQYPDTEFKYLLWQTLVSCWPIGPDRLMPYLTKAVREAKTHTSWTAPDEAYEAAALGFAGLVLGDDALCGEIERFAARVTQYAATNCLSQKLLQLTMTGVPDVYQGSETDFQALVDPDNRRPVDFPGLAAALDRLDRLDARGALTPDQPMSLPEAKLLVVSRALRLRREQPGWFGARANQTPLFSSGPAAEHVLAFLRGERVAAVATRLPATLERSGGWRGTTLALPAGTWRCALTGRVFEMGSALGDDLPLERLTAALPVALLVRQDGQDGQ</sequence>
<dbReference type="Gene3D" id="3.20.20.80">
    <property type="entry name" value="Glycosidases"/>
    <property type="match status" value="1"/>
</dbReference>
<dbReference type="GO" id="GO:0030980">
    <property type="term" value="P:alpha-glucan catabolic process"/>
    <property type="evidence" value="ECO:0007669"/>
    <property type="project" value="TreeGrafter"/>
</dbReference>
<dbReference type="Gene3D" id="3.30.1590.10">
    <property type="entry name" value="Maltooligosyl trehalose synthase, domain 2"/>
    <property type="match status" value="1"/>
</dbReference>
<dbReference type="InterPro" id="IPR006047">
    <property type="entry name" value="GH13_cat_dom"/>
</dbReference>
<reference evidence="2" key="1">
    <citation type="submission" date="2021-04" db="EMBL/GenBank/DDBJ databases">
        <title>Genome based classification of Actinospica acidithermotolerans sp. nov., an actinobacterium isolated from an Indonesian hot spring.</title>
        <authorList>
            <person name="Kusuma A.B."/>
            <person name="Putra K.E."/>
            <person name="Nafisah S."/>
            <person name="Loh J."/>
            <person name="Nouioui I."/>
            <person name="Goodfellow M."/>
        </authorList>
    </citation>
    <scope>NUCLEOTIDE SEQUENCE</scope>
    <source>
        <strain evidence="2">DSM 45618</strain>
    </source>
</reference>
<dbReference type="RefSeq" id="WP_211467100.1">
    <property type="nucleotide sequence ID" value="NZ_JAGSXH010000026.1"/>
</dbReference>
<comment type="caution">
    <text evidence="2">The sequence shown here is derived from an EMBL/GenBank/DDBJ whole genome shotgun (WGS) entry which is preliminary data.</text>
</comment>
<proteinExistence type="predicted"/>
<organism evidence="2 3">
    <name type="scientific">Actinocrinis puniceicyclus</name>
    <dbReference type="NCBI Taxonomy" id="977794"/>
    <lineage>
        <taxon>Bacteria</taxon>
        <taxon>Bacillati</taxon>
        <taxon>Actinomycetota</taxon>
        <taxon>Actinomycetes</taxon>
        <taxon>Catenulisporales</taxon>
        <taxon>Actinospicaceae</taxon>
        <taxon>Actinocrinis</taxon>
    </lineage>
</organism>
<evidence type="ECO:0000259" key="1">
    <source>
        <dbReference type="SMART" id="SM00642"/>
    </source>
</evidence>
<dbReference type="PANTHER" id="PTHR10357">
    <property type="entry name" value="ALPHA-AMYLASE FAMILY MEMBER"/>
    <property type="match status" value="1"/>
</dbReference>
<dbReference type="PANTHER" id="PTHR10357:SF216">
    <property type="entry name" value="MALTOOLIGOSYL TREHALOSE SYNTHASE-RELATED"/>
    <property type="match status" value="1"/>
</dbReference>
<dbReference type="NCBIfam" id="TIGR02401">
    <property type="entry name" value="trehalose_TreY"/>
    <property type="match status" value="1"/>
</dbReference>
<dbReference type="Gene3D" id="1.10.10.470">
    <property type="entry name" value="Maltooligosyl trehalose synthase, domain 4"/>
    <property type="match status" value="1"/>
</dbReference>
<dbReference type="GO" id="GO:0005992">
    <property type="term" value="P:trehalose biosynthetic process"/>
    <property type="evidence" value="ECO:0007669"/>
    <property type="project" value="TreeGrafter"/>
</dbReference>
<dbReference type="SMART" id="SM00642">
    <property type="entry name" value="Aamy"/>
    <property type="match status" value="1"/>
</dbReference>
<evidence type="ECO:0000313" key="3">
    <source>
        <dbReference type="Proteomes" id="UP000677913"/>
    </source>
</evidence>
<evidence type="ECO:0000313" key="2">
    <source>
        <dbReference type="EMBL" id="MBS2963417.1"/>
    </source>
</evidence>
<protein>
    <submittedName>
        <fullName evidence="2">Malto-oligosyltrehalose synthase</fullName>
    </submittedName>
</protein>
<dbReference type="InterPro" id="IPR017853">
    <property type="entry name" value="GH"/>
</dbReference>
<dbReference type="Proteomes" id="UP000677913">
    <property type="component" value="Unassembled WGS sequence"/>
</dbReference>
<dbReference type="GO" id="GO:0047470">
    <property type="term" value="F:(1,4)-alpha-D-glucan 1-alpha-D-glucosylmutase activity"/>
    <property type="evidence" value="ECO:0007669"/>
    <property type="project" value="TreeGrafter"/>
</dbReference>
<dbReference type="AlphaFoldDB" id="A0A8J7WNK9"/>
<gene>
    <name evidence="2" type="primary">treY</name>
    <name evidence="2" type="ORF">KGA66_10195</name>
</gene>
<dbReference type="SUPFAM" id="SSF51445">
    <property type="entry name" value="(Trans)glycosidases"/>
    <property type="match status" value="1"/>
</dbReference>
<dbReference type="InterPro" id="IPR012767">
    <property type="entry name" value="Trehalose_TreY"/>
</dbReference>
<dbReference type="CDD" id="cd11336">
    <property type="entry name" value="AmyAc_MTSase"/>
    <property type="match status" value="1"/>
</dbReference>
<accession>A0A8J7WNK9</accession>
<dbReference type="EMBL" id="JAGSXH010000026">
    <property type="protein sequence ID" value="MBS2963417.1"/>
    <property type="molecule type" value="Genomic_DNA"/>
</dbReference>
<keyword evidence="3" id="KW-1185">Reference proteome</keyword>
<dbReference type="InterPro" id="IPR013797">
    <property type="entry name" value="Maltooligo_trehalose_synth_4"/>
</dbReference>
<dbReference type="Pfam" id="PF00128">
    <property type="entry name" value="Alpha-amylase"/>
    <property type="match status" value="1"/>
</dbReference>